<dbReference type="SUPFAM" id="SSF47384">
    <property type="entry name" value="Homodimeric domain of signal transducing histidine kinase"/>
    <property type="match status" value="1"/>
</dbReference>
<evidence type="ECO:0000256" key="6">
    <source>
        <dbReference type="ARBA" id="ARBA00022777"/>
    </source>
</evidence>
<sequence length="726" mass="78832">MPEHAQLVKRLQVLGDFGEFALKSDNLDEILTEACRLVGDALGTGRAKVLEIQQEEKSLLVRAGVGWAPGIVGHMRLPMAEHSSETFAIEAAEPVISQDIGKEDRFQVPAFMKEAGVVALANVPIFLPGRRAYGLLQVDAGEPRTFGPEDTEFLRTYATILGPVIDRLLQVRALRGSQERFRLTVEAARDYAIFLADPQDRITDWLPGAEAVFGWTAEEAVGQPGAIVFTPEDRETGQDQKETEMAAAEGFAPNVRWHIRKDGSRVFIEGSTRALRDADGRLTGFLKIGQDVTARRAAEARLHESEAALRRLTETLEAQVEARTAELRQALSAIQVEVRQREQAEQRLLQSEKLKAIGQLTGGIAHDFNNMLQTITSGLSMIRLRAKQSLPTDIAGYIDRAEIGAKRAAALTHRLLAFGRQQTLAPKPVSVDQIARDMEDMVRRSVGPAVQVELKLADGKWLVMCDPSQLESALLNLCVNARDAMPDGGWLVITTEEMVLSADDVANVEDAQPGRYATIAVSDTGTGMTPEVAAHVFEPFFTTKPLGQGTGLGLSQIYGFIRQSGGIVQLETTPGKGTVVRLCLPFHALNPDTAAASPDDVGKTVLLVEDEPDVREMTAEHLRDLGYRVLEAEEGTAALRLVQAGARLDLLVSDFGLPGGMNGRQLADLVRERHPGLPVILITGYAAGQEMSGMEIVHKPFDPVTFAELVRAKLEAVDPVSGPPGA</sequence>
<dbReference type="InterPro" id="IPR000014">
    <property type="entry name" value="PAS"/>
</dbReference>
<dbReference type="PROSITE" id="PS50110">
    <property type="entry name" value="RESPONSE_REGULATORY"/>
    <property type="match status" value="1"/>
</dbReference>
<keyword evidence="7" id="KW-0067">ATP-binding</keyword>
<evidence type="ECO:0000313" key="15">
    <source>
        <dbReference type="EMBL" id="RKK02135.1"/>
    </source>
</evidence>
<keyword evidence="6" id="KW-0418">Kinase</keyword>
<dbReference type="InParanoid" id="A0A3A9JC44"/>
<dbReference type="InterPro" id="IPR013767">
    <property type="entry name" value="PAS_fold"/>
</dbReference>
<evidence type="ECO:0000313" key="17">
    <source>
        <dbReference type="Proteomes" id="UP000274097"/>
    </source>
</evidence>
<dbReference type="PRINTS" id="PR00344">
    <property type="entry name" value="BCTRLSENSOR"/>
</dbReference>
<dbReference type="Proteomes" id="UP000278036">
    <property type="component" value="Unassembled WGS sequence"/>
</dbReference>
<dbReference type="RefSeq" id="WP_120640243.1">
    <property type="nucleotide sequence ID" value="NZ_RAQU01000181.1"/>
</dbReference>
<dbReference type="NCBIfam" id="TIGR00229">
    <property type="entry name" value="sensory_box"/>
    <property type="match status" value="1"/>
</dbReference>
<dbReference type="AlphaFoldDB" id="A0A3A9JC44"/>
<dbReference type="InterPro" id="IPR004358">
    <property type="entry name" value="Sig_transdc_His_kin-like_C"/>
</dbReference>
<evidence type="ECO:0000259" key="12">
    <source>
        <dbReference type="PROSITE" id="PS50110"/>
    </source>
</evidence>
<keyword evidence="10" id="KW-0175">Coiled coil</keyword>
<evidence type="ECO:0000256" key="8">
    <source>
        <dbReference type="ARBA" id="ARBA00023012"/>
    </source>
</evidence>
<evidence type="ECO:0000256" key="7">
    <source>
        <dbReference type="ARBA" id="ARBA00022840"/>
    </source>
</evidence>
<dbReference type="PANTHER" id="PTHR43065:SF42">
    <property type="entry name" value="TWO-COMPONENT SENSOR PPRA"/>
    <property type="match status" value="1"/>
</dbReference>
<evidence type="ECO:0000313" key="16">
    <source>
        <dbReference type="EMBL" id="RMI17028.1"/>
    </source>
</evidence>
<dbReference type="GO" id="GO:0006355">
    <property type="term" value="P:regulation of DNA-templated transcription"/>
    <property type="evidence" value="ECO:0007669"/>
    <property type="project" value="InterPro"/>
</dbReference>
<evidence type="ECO:0000256" key="3">
    <source>
        <dbReference type="ARBA" id="ARBA00022553"/>
    </source>
</evidence>
<dbReference type="PROSITE" id="PS50109">
    <property type="entry name" value="HIS_KIN"/>
    <property type="match status" value="1"/>
</dbReference>
<dbReference type="InterPro" id="IPR036097">
    <property type="entry name" value="HisK_dim/P_sf"/>
</dbReference>
<dbReference type="OrthoDB" id="9796100at2"/>
<evidence type="ECO:0000256" key="2">
    <source>
        <dbReference type="ARBA" id="ARBA00012438"/>
    </source>
</evidence>
<dbReference type="SUPFAM" id="SSF55874">
    <property type="entry name" value="ATPase domain of HSP90 chaperone/DNA topoisomerase II/histidine kinase"/>
    <property type="match status" value="1"/>
</dbReference>
<feature type="domain" description="PAS" evidence="13">
    <location>
        <begin position="177"/>
        <end position="250"/>
    </location>
</feature>
<dbReference type="PANTHER" id="PTHR43065">
    <property type="entry name" value="SENSOR HISTIDINE KINASE"/>
    <property type="match status" value="1"/>
</dbReference>
<dbReference type="InterPro" id="IPR000700">
    <property type="entry name" value="PAS-assoc_C"/>
</dbReference>
<evidence type="ECO:0000256" key="5">
    <source>
        <dbReference type="ARBA" id="ARBA00022741"/>
    </source>
</evidence>
<dbReference type="Pfam" id="PF00072">
    <property type="entry name" value="Response_reg"/>
    <property type="match status" value="1"/>
</dbReference>
<reference evidence="15 18" key="1">
    <citation type="submission" date="2018-09" db="EMBL/GenBank/DDBJ databases">
        <title>Roseomonas sp. nov., isolated from feces of Tibetan antelopes in the Qinghai-Tibet plateau, China.</title>
        <authorList>
            <person name="Tian Z."/>
        </authorList>
    </citation>
    <scope>NUCLEOTIDE SEQUENCE [LARGE SCALE GENOMIC DNA]</scope>
    <source>
        <strain evidence="16 17">Z23</strain>
        <strain evidence="15 18">Z24</strain>
    </source>
</reference>
<evidence type="ECO:0000256" key="1">
    <source>
        <dbReference type="ARBA" id="ARBA00000085"/>
    </source>
</evidence>
<evidence type="ECO:0000259" key="11">
    <source>
        <dbReference type="PROSITE" id="PS50109"/>
    </source>
</evidence>
<dbReference type="InterPro" id="IPR029016">
    <property type="entry name" value="GAF-like_dom_sf"/>
</dbReference>
<dbReference type="Gene3D" id="3.30.450.40">
    <property type="match status" value="1"/>
</dbReference>
<dbReference type="Gene3D" id="1.10.287.130">
    <property type="match status" value="1"/>
</dbReference>
<feature type="domain" description="PAC" evidence="14">
    <location>
        <begin position="241"/>
        <end position="304"/>
    </location>
</feature>
<evidence type="ECO:0000256" key="9">
    <source>
        <dbReference type="PROSITE-ProRule" id="PRU00169"/>
    </source>
</evidence>
<dbReference type="Gene3D" id="3.40.50.2300">
    <property type="match status" value="1"/>
</dbReference>
<dbReference type="CDD" id="cd18161">
    <property type="entry name" value="REC_hyHK_blue-like"/>
    <property type="match status" value="1"/>
</dbReference>
<evidence type="ECO:0000256" key="10">
    <source>
        <dbReference type="SAM" id="Coils"/>
    </source>
</evidence>
<dbReference type="Pfam" id="PF00989">
    <property type="entry name" value="PAS"/>
    <property type="match status" value="1"/>
</dbReference>
<dbReference type="SUPFAM" id="SSF52172">
    <property type="entry name" value="CheY-like"/>
    <property type="match status" value="1"/>
</dbReference>
<keyword evidence="4" id="KW-0808">Transferase</keyword>
<keyword evidence="5" id="KW-0547">Nucleotide-binding</keyword>
<dbReference type="CDD" id="cd00130">
    <property type="entry name" value="PAS"/>
    <property type="match status" value="1"/>
</dbReference>
<dbReference type="EMBL" id="RFLX01000041">
    <property type="protein sequence ID" value="RMI17028.1"/>
    <property type="molecule type" value="Genomic_DNA"/>
</dbReference>
<evidence type="ECO:0000259" key="14">
    <source>
        <dbReference type="PROSITE" id="PS50113"/>
    </source>
</evidence>
<keyword evidence="17" id="KW-1185">Reference proteome</keyword>
<feature type="coiled-coil region" evidence="10">
    <location>
        <begin position="295"/>
        <end position="354"/>
    </location>
</feature>
<gene>
    <name evidence="15" type="ORF">D6Z83_21380</name>
    <name evidence="16" type="ORF">EBE87_24400</name>
</gene>
<dbReference type="GO" id="GO:0000155">
    <property type="term" value="F:phosphorelay sensor kinase activity"/>
    <property type="evidence" value="ECO:0007669"/>
    <property type="project" value="InterPro"/>
</dbReference>
<dbReference type="InterPro" id="IPR035965">
    <property type="entry name" value="PAS-like_dom_sf"/>
</dbReference>
<dbReference type="InterPro" id="IPR001789">
    <property type="entry name" value="Sig_transdc_resp-reg_receiver"/>
</dbReference>
<dbReference type="PROSITE" id="PS50113">
    <property type="entry name" value="PAC"/>
    <property type="match status" value="1"/>
</dbReference>
<feature type="domain" description="Response regulatory" evidence="12">
    <location>
        <begin position="604"/>
        <end position="714"/>
    </location>
</feature>
<dbReference type="EMBL" id="RAQU01000181">
    <property type="protein sequence ID" value="RKK02135.1"/>
    <property type="molecule type" value="Genomic_DNA"/>
</dbReference>
<dbReference type="EC" id="2.7.13.3" evidence="2"/>
<keyword evidence="8" id="KW-0902">Two-component regulatory system</keyword>
<dbReference type="Gene3D" id="3.30.450.20">
    <property type="entry name" value="PAS domain"/>
    <property type="match status" value="1"/>
</dbReference>
<dbReference type="PROSITE" id="PS50112">
    <property type="entry name" value="PAS"/>
    <property type="match status" value="1"/>
</dbReference>
<dbReference type="SUPFAM" id="SSF55781">
    <property type="entry name" value="GAF domain-like"/>
    <property type="match status" value="1"/>
</dbReference>
<dbReference type="SMART" id="SM00387">
    <property type="entry name" value="HATPase_c"/>
    <property type="match status" value="1"/>
</dbReference>
<organism evidence="15 18">
    <name type="scientific">Teichococcus wenyumeiae</name>
    <dbReference type="NCBI Taxonomy" id="2478470"/>
    <lineage>
        <taxon>Bacteria</taxon>
        <taxon>Pseudomonadati</taxon>
        <taxon>Pseudomonadota</taxon>
        <taxon>Alphaproteobacteria</taxon>
        <taxon>Acetobacterales</taxon>
        <taxon>Roseomonadaceae</taxon>
        <taxon>Roseomonas</taxon>
    </lineage>
</organism>
<evidence type="ECO:0000313" key="18">
    <source>
        <dbReference type="Proteomes" id="UP000278036"/>
    </source>
</evidence>
<dbReference type="InterPro" id="IPR003018">
    <property type="entry name" value="GAF"/>
</dbReference>
<name>A0A3A9JC44_9PROT</name>
<proteinExistence type="predicted"/>
<dbReference type="SMART" id="SM00448">
    <property type="entry name" value="REC"/>
    <property type="match status" value="1"/>
</dbReference>
<feature type="modified residue" description="4-aspartylphosphate" evidence="9">
    <location>
        <position position="654"/>
    </location>
</feature>
<dbReference type="InterPro" id="IPR003594">
    <property type="entry name" value="HATPase_dom"/>
</dbReference>
<dbReference type="SUPFAM" id="SSF55785">
    <property type="entry name" value="PYP-like sensor domain (PAS domain)"/>
    <property type="match status" value="1"/>
</dbReference>
<dbReference type="SMART" id="SM00091">
    <property type="entry name" value="PAS"/>
    <property type="match status" value="1"/>
</dbReference>
<feature type="domain" description="Histidine kinase" evidence="11">
    <location>
        <begin position="363"/>
        <end position="588"/>
    </location>
</feature>
<evidence type="ECO:0000259" key="13">
    <source>
        <dbReference type="PROSITE" id="PS50112"/>
    </source>
</evidence>
<dbReference type="Gene3D" id="3.30.565.10">
    <property type="entry name" value="Histidine kinase-like ATPase, C-terminal domain"/>
    <property type="match status" value="1"/>
</dbReference>
<dbReference type="Pfam" id="PF02518">
    <property type="entry name" value="HATPase_c"/>
    <property type="match status" value="1"/>
</dbReference>
<dbReference type="InterPro" id="IPR011006">
    <property type="entry name" value="CheY-like_superfamily"/>
</dbReference>
<keyword evidence="3 9" id="KW-0597">Phosphoprotein</keyword>
<dbReference type="GO" id="GO:0005524">
    <property type="term" value="F:ATP binding"/>
    <property type="evidence" value="ECO:0007669"/>
    <property type="project" value="UniProtKB-KW"/>
</dbReference>
<evidence type="ECO:0000256" key="4">
    <source>
        <dbReference type="ARBA" id="ARBA00022679"/>
    </source>
</evidence>
<protein>
    <recommendedName>
        <fullName evidence="2">histidine kinase</fullName>
        <ecNumber evidence="2">2.7.13.3</ecNumber>
    </recommendedName>
</protein>
<comment type="caution">
    <text evidence="15">The sequence shown here is derived from an EMBL/GenBank/DDBJ whole genome shotgun (WGS) entry which is preliminary data.</text>
</comment>
<dbReference type="SMART" id="SM00065">
    <property type="entry name" value="GAF"/>
    <property type="match status" value="1"/>
</dbReference>
<dbReference type="InterPro" id="IPR036890">
    <property type="entry name" value="HATPase_C_sf"/>
</dbReference>
<dbReference type="Proteomes" id="UP000274097">
    <property type="component" value="Unassembled WGS sequence"/>
</dbReference>
<dbReference type="Pfam" id="PF01590">
    <property type="entry name" value="GAF"/>
    <property type="match status" value="1"/>
</dbReference>
<comment type="catalytic activity">
    <reaction evidence="1">
        <text>ATP + protein L-histidine = ADP + protein N-phospho-L-histidine.</text>
        <dbReference type="EC" id="2.7.13.3"/>
    </reaction>
</comment>
<dbReference type="InterPro" id="IPR005467">
    <property type="entry name" value="His_kinase_dom"/>
</dbReference>
<accession>A0A3A9JC44</accession>